<dbReference type="EMBL" id="UINC01214725">
    <property type="protein sequence ID" value="SVE40083.1"/>
    <property type="molecule type" value="Genomic_DNA"/>
</dbReference>
<proteinExistence type="predicted"/>
<dbReference type="AlphaFoldDB" id="A0A383D727"/>
<protein>
    <submittedName>
        <fullName evidence="2">Uncharacterized protein</fullName>
    </submittedName>
</protein>
<feature type="non-terminal residue" evidence="2">
    <location>
        <position position="34"/>
    </location>
</feature>
<gene>
    <name evidence="2" type="ORF">METZ01_LOCUS492937</name>
</gene>
<name>A0A383D727_9ZZZZ</name>
<accession>A0A383D727</accession>
<sequence length="34" mass="3789">HRHGNGRSPVGDSSRCAVQYPKISLPPQNETRIM</sequence>
<feature type="non-terminal residue" evidence="2">
    <location>
        <position position="1"/>
    </location>
</feature>
<evidence type="ECO:0000313" key="2">
    <source>
        <dbReference type="EMBL" id="SVE40083.1"/>
    </source>
</evidence>
<evidence type="ECO:0000256" key="1">
    <source>
        <dbReference type="SAM" id="MobiDB-lite"/>
    </source>
</evidence>
<feature type="region of interest" description="Disordered" evidence="1">
    <location>
        <begin position="1"/>
        <end position="34"/>
    </location>
</feature>
<organism evidence="2">
    <name type="scientific">marine metagenome</name>
    <dbReference type="NCBI Taxonomy" id="408172"/>
    <lineage>
        <taxon>unclassified sequences</taxon>
        <taxon>metagenomes</taxon>
        <taxon>ecological metagenomes</taxon>
    </lineage>
</organism>
<reference evidence="2" key="1">
    <citation type="submission" date="2018-05" db="EMBL/GenBank/DDBJ databases">
        <authorList>
            <person name="Lanie J.A."/>
            <person name="Ng W.-L."/>
            <person name="Kazmierczak K.M."/>
            <person name="Andrzejewski T.M."/>
            <person name="Davidsen T.M."/>
            <person name="Wayne K.J."/>
            <person name="Tettelin H."/>
            <person name="Glass J.I."/>
            <person name="Rusch D."/>
            <person name="Podicherti R."/>
            <person name="Tsui H.-C.T."/>
            <person name="Winkler M.E."/>
        </authorList>
    </citation>
    <scope>NUCLEOTIDE SEQUENCE</scope>
</reference>